<dbReference type="Pfam" id="PF17800">
    <property type="entry name" value="NPL"/>
    <property type="match status" value="1"/>
</dbReference>
<proteinExistence type="inferred from homology"/>
<feature type="compositionally biased region" description="Acidic residues" evidence="6">
    <location>
        <begin position="140"/>
        <end position="153"/>
    </location>
</feature>
<dbReference type="RefSeq" id="XP_062700300.1">
    <property type="nucleotide sequence ID" value="XM_062844316.1"/>
</dbReference>
<dbReference type="InterPro" id="IPR023566">
    <property type="entry name" value="PPIase_Fpr3/Fpr4-like"/>
</dbReference>
<evidence type="ECO:0000256" key="1">
    <source>
        <dbReference type="ARBA" id="ARBA00000971"/>
    </source>
</evidence>
<dbReference type="InterPro" id="IPR046357">
    <property type="entry name" value="PPIase_dom_sf"/>
</dbReference>
<dbReference type="InterPro" id="IPR001179">
    <property type="entry name" value="PPIase_FKBP_dom"/>
</dbReference>
<reference evidence="8" key="2">
    <citation type="submission" date="2025-05" db="UniProtKB">
        <authorList>
            <consortium name="EnsemblMetazoa"/>
        </authorList>
    </citation>
    <scope>IDENTIFICATION</scope>
    <source>
        <strain evidence="8">Foshan</strain>
    </source>
</reference>
<dbReference type="EC" id="5.2.1.8" evidence="4"/>
<evidence type="ECO:0000256" key="6">
    <source>
        <dbReference type="SAM" id="MobiDB-lite"/>
    </source>
</evidence>
<dbReference type="GeneID" id="109428473"/>
<dbReference type="PANTHER" id="PTHR43811">
    <property type="entry name" value="FKBP-TYPE PEPTIDYL-PROLYL CIS-TRANS ISOMERASE FKPA"/>
    <property type="match status" value="1"/>
</dbReference>
<evidence type="ECO:0000256" key="4">
    <source>
        <dbReference type="PIRNR" id="PIRNR001473"/>
    </source>
</evidence>
<feature type="compositionally biased region" description="Basic and acidic residues" evidence="6">
    <location>
        <begin position="231"/>
        <end position="244"/>
    </location>
</feature>
<keyword evidence="9" id="KW-1185">Reference proteome</keyword>
<dbReference type="PIRSF" id="PIRSF001473">
    <property type="entry name" value="FK506-bp_FPR3"/>
    <property type="match status" value="1"/>
</dbReference>
<dbReference type="Pfam" id="PF00254">
    <property type="entry name" value="FKBP_C"/>
    <property type="match status" value="1"/>
</dbReference>
<evidence type="ECO:0000256" key="5">
    <source>
        <dbReference type="PROSITE-ProRule" id="PRU00277"/>
    </source>
</evidence>
<dbReference type="EnsemblMetazoa" id="AALFPA23_016567.R24180">
    <property type="protein sequence ID" value="AALFPA23_016567.P24180"/>
    <property type="gene ID" value="AALFPA23_016567"/>
</dbReference>
<keyword evidence="3 4" id="KW-0413">Isomerase</keyword>
<feature type="compositionally biased region" description="Acidic residues" evidence="6">
    <location>
        <begin position="92"/>
        <end position="113"/>
    </location>
</feature>
<dbReference type="Proteomes" id="UP000069940">
    <property type="component" value="Unassembled WGS sequence"/>
</dbReference>
<evidence type="ECO:0000259" key="7">
    <source>
        <dbReference type="PROSITE" id="PS50059"/>
    </source>
</evidence>
<dbReference type="PANTHER" id="PTHR43811:SF19">
    <property type="entry name" value="39 KDA FK506-BINDING NUCLEAR PROTEIN"/>
    <property type="match status" value="1"/>
</dbReference>
<comment type="catalytic activity">
    <reaction evidence="1 4 5">
        <text>[protein]-peptidylproline (omega=180) = [protein]-peptidylproline (omega=0)</text>
        <dbReference type="Rhea" id="RHEA:16237"/>
        <dbReference type="Rhea" id="RHEA-COMP:10747"/>
        <dbReference type="Rhea" id="RHEA-COMP:10748"/>
        <dbReference type="ChEBI" id="CHEBI:83833"/>
        <dbReference type="ChEBI" id="CHEBI:83834"/>
        <dbReference type="EC" id="5.2.1.8"/>
    </reaction>
</comment>
<feature type="compositionally biased region" description="Basic and acidic residues" evidence="6">
    <location>
        <begin position="256"/>
        <end position="265"/>
    </location>
</feature>
<evidence type="ECO:0000256" key="2">
    <source>
        <dbReference type="ARBA" id="ARBA00023110"/>
    </source>
</evidence>
<accession>A0ABM1ZAB9</accession>
<organism evidence="8 9">
    <name type="scientific">Aedes albopictus</name>
    <name type="common">Asian tiger mosquito</name>
    <name type="synonym">Stegomyia albopicta</name>
    <dbReference type="NCBI Taxonomy" id="7160"/>
    <lineage>
        <taxon>Eukaryota</taxon>
        <taxon>Metazoa</taxon>
        <taxon>Ecdysozoa</taxon>
        <taxon>Arthropoda</taxon>
        <taxon>Hexapoda</taxon>
        <taxon>Insecta</taxon>
        <taxon>Pterygota</taxon>
        <taxon>Neoptera</taxon>
        <taxon>Endopterygota</taxon>
        <taxon>Diptera</taxon>
        <taxon>Nematocera</taxon>
        <taxon>Culicoidea</taxon>
        <taxon>Culicidae</taxon>
        <taxon>Culicinae</taxon>
        <taxon>Aedini</taxon>
        <taxon>Aedes</taxon>
        <taxon>Stegomyia</taxon>
    </lineage>
</organism>
<feature type="compositionally biased region" description="Acidic residues" evidence="6">
    <location>
        <begin position="202"/>
        <end position="230"/>
    </location>
</feature>
<feature type="compositionally biased region" description="Basic and acidic residues" evidence="6">
    <location>
        <begin position="114"/>
        <end position="126"/>
    </location>
</feature>
<keyword evidence="2 4" id="KW-0697">Rotamase</keyword>
<protein>
    <recommendedName>
        <fullName evidence="4">FK506-binding protein</fullName>
        <ecNumber evidence="4">5.2.1.8</ecNumber>
    </recommendedName>
</protein>
<evidence type="ECO:0000256" key="3">
    <source>
        <dbReference type="ARBA" id="ARBA00023235"/>
    </source>
</evidence>
<sequence length="386" mass="42520">MFWGLVLKANKKYSQTVQKAFHLSQAALDLSKCGDGDVQVMLTSEDSTYLLCTLGKKTPQVALDLNFDEGDQISLSTKGEGVVHLTGYLVPSEEDFFGGDDDEELEEEEEVEDSPQKGKGKQERIAKKVAQKVNAKEVQLEEDAEEDELDETFELPKGGASKKKAAGAEDEEEDSDDDDDEDDDEDDEDEDEDMEDSKLDGEADSDDDDEDDDDEDDDEDDDDEEDESEDEQPKAKVAKVEKKPSKQNGVENGKASPKELQKEGQKQQQQQEAKTRTLQGGLVVEDLKVGGGPEAKPGKKIAVYYEGRLKKNNKVFDSTNKGPGFKFALGRGEVIKGWDLGVSGMKVGGKRRLTVPHQLAYGTRGSPPVIPPNSTLVFDVELKNVF</sequence>
<evidence type="ECO:0000313" key="8">
    <source>
        <dbReference type="EnsemblMetazoa" id="AALFPA23_016567.P24180"/>
    </source>
</evidence>
<feature type="compositionally biased region" description="Acidic residues" evidence="6">
    <location>
        <begin position="168"/>
        <end position="195"/>
    </location>
</feature>
<name>A0ABM1ZAB9_AEDAL</name>
<dbReference type="Gene3D" id="2.60.120.340">
    <property type="entry name" value="Nucleoplasmin core domain"/>
    <property type="match status" value="1"/>
</dbReference>
<evidence type="ECO:0000313" key="9">
    <source>
        <dbReference type="Proteomes" id="UP000069940"/>
    </source>
</evidence>
<feature type="domain" description="PPIase FKBP-type" evidence="7">
    <location>
        <begin position="298"/>
        <end position="386"/>
    </location>
</feature>
<reference evidence="9" key="1">
    <citation type="journal article" date="2015" name="Proc. Natl. Acad. Sci. U.S.A.">
        <title>Genome sequence of the Asian Tiger mosquito, Aedes albopictus, reveals insights into its biology, genetics, and evolution.</title>
        <authorList>
            <person name="Chen X.G."/>
            <person name="Jiang X."/>
            <person name="Gu J."/>
            <person name="Xu M."/>
            <person name="Wu Y."/>
            <person name="Deng Y."/>
            <person name="Zhang C."/>
            <person name="Bonizzoni M."/>
            <person name="Dermauw W."/>
            <person name="Vontas J."/>
            <person name="Armbruster P."/>
            <person name="Huang X."/>
            <person name="Yang Y."/>
            <person name="Zhang H."/>
            <person name="He W."/>
            <person name="Peng H."/>
            <person name="Liu Y."/>
            <person name="Wu K."/>
            <person name="Chen J."/>
            <person name="Lirakis M."/>
            <person name="Topalis P."/>
            <person name="Van Leeuwen T."/>
            <person name="Hall A.B."/>
            <person name="Jiang X."/>
            <person name="Thorpe C."/>
            <person name="Mueller R.L."/>
            <person name="Sun C."/>
            <person name="Waterhouse R.M."/>
            <person name="Yan G."/>
            <person name="Tu Z.J."/>
            <person name="Fang X."/>
            <person name="James A.A."/>
        </authorList>
    </citation>
    <scope>NUCLEOTIDE SEQUENCE [LARGE SCALE GENOMIC DNA]</scope>
    <source>
        <strain evidence="9">Foshan</strain>
    </source>
</reference>
<comment type="similarity">
    <text evidence="4">Belongs to the FKBP-type PPIase family.</text>
</comment>
<dbReference type="PROSITE" id="PS50059">
    <property type="entry name" value="FKBP_PPIASE"/>
    <property type="match status" value="1"/>
</dbReference>
<feature type="region of interest" description="Disordered" evidence="6">
    <location>
        <begin position="92"/>
        <end position="278"/>
    </location>
</feature>
<dbReference type="Gene3D" id="3.10.50.40">
    <property type="match status" value="1"/>
</dbReference>
<dbReference type="InterPro" id="IPR041232">
    <property type="entry name" value="NPL"/>
</dbReference>
<dbReference type="SUPFAM" id="SSF54534">
    <property type="entry name" value="FKBP-like"/>
    <property type="match status" value="1"/>
</dbReference>